<dbReference type="AlphaFoldDB" id="A0A8J5IP74"/>
<name>A0A8J5IP74_9STRA</name>
<evidence type="ECO:0000313" key="2">
    <source>
        <dbReference type="EMBL" id="KAG6964409.1"/>
    </source>
</evidence>
<evidence type="ECO:0000313" key="3">
    <source>
        <dbReference type="Proteomes" id="UP000709295"/>
    </source>
</evidence>
<feature type="region of interest" description="Disordered" evidence="1">
    <location>
        <begin position="31"/>
        <end position="53"/>
    </location>
</feature>
<accession>A0A8J5IP74</accession>
<gene>
    <name evidence="2" type="ORF">JG688_00007715</name>
</gene>
<feature type="compositionally biased region" description="Acidic residues" evidence="1">
    <location>
        <begin position="1"/>
        <end position="10"/>
    </location>
</feature>
<reference evidence="2" key="1">
    <citation type="submission" date="2021-01" db="EMBL/GenBank/DDBJ databases">
        <title>Phytophthora aleatoria, a newly-described species from Pinus radiata is distinct from Phytophthora cactorum isolates based on comparative genomics.</title>
        <authorList>
            <person name="Mcdougal R."/>
            <person name="Panda P."/>
            <person name="Williams N."/>
            <person name="Studholme D.J."/>
        </authorList>
    </citation>
    <scope>NUCLEOTIDE SEQUENCE</scope>
    <source>
        <strain evidence="2">NZFS 4037</strain>
    </source>
</reference>
<comment type="caution">
    <text evidence="2">The sequence shown here is derived from an EMBL/GenBank/DDBJ whole genome shotgun (WGS) entry which is preliminary data.</text>
</comment>
<protein>
    <submittedName>
        <fullName evidence="2">Uncharacterized protein</fullName>
    </submittedName>
</protein>
<keyword evidence="3" id="KW-1185">Reference proteome</keyword>
<feature type="region of interest" description="Disordered" evidence="1">
    <location>
        <begin position="1"/>
        <end position="20"/>
    </location>
</feature>
<dbReference type="Proteomes" id="UP000709295">
    <property type="component" value="Unassembled WGS sequence"/>
</dbReference>
<evidence type="ECO:0000256" key="1">
    <source>
        <dbReference type="SAM" id="MobiDB-lite"/>
    </source>
</evidence>
<proteinExistence type="predicted"/>
<sequence>EGLVSDETEGELAGGGEARIDSRDLSASDLEVDADSVPVTSEAPVSATASNSTPNAVGAAYVKSLIMQSGVHVVAEAKVVKAYRDNAEYGKFSLFFTT</sequence>
<feature type="non-terminal residue" evidence="2">
    <location>
        <position position="1"/>
    </location>
</feature>
<dbReference type="EMBL" id="JAENGY010000380">
    <property type="protein sequence ID" value="KAG6964409.1"/>
    <property type="molecule type" value="Genomic_DNA"/>
</dbReference>
<organism evidence="2 3">
    <name type="scientific">Phytophthora aleatoria</name>
    <dbReference type="NCBI Taxonomy" id="2496075"/>
    <lineage>
        <taxon>Eukaryota</taxon>
        <taxon>Sar</taxon>
        <taxon>Stramenopiles</taxon>
        <taxon>Oomycota</taxon>
        <taxon>Peronosporomycetes</taxon>
        <taxon>Peronosporales</taxon>
        <taxon>Peronosporaceae</taxon>
        <taxon>Phytophthora</taxon>
    </lineage>
</organism>